<dbReference type="PROSITE" id="PS50146">
    <property type="entry name" value="DAGK"/>
    <property type="match status" value="1"/>
</dbReference>
<dbReference type="InterPro" id="IPR016064">
    <property type="entry name" value="NAD/diacylglycerol_kinase_sf"/>
</dbReference>
<proteinExistence type="predicted"/>
<dbReference type="GO" id="GO:0046513">
    <property type="term" value="P:ceramide biosynthetic process"/>
    <property type="evidence" value="ECO:0007669"/>
    <property type="project" value="TreeGrafter"/>
</dbReference>
<dbReference type="InterPro" id="IPR017438">
    <property type="entry name" value="ATP-NAD_kinase_N"/>
</dbReference>
<dbReference type="InterPro" id="IPR001206">
    <property type="entry name" value="Diacylglycerol_kinase_cat_dom"/>
</dbReference>
<evidence type="ECO:0000259" key="1">
    <source>
        <dbReference type="PROSITE" id="PS50146"/>
    </source>
</evidence>
<keyword evidence="2" id="KW-1185">Reference proteome</keyword>
<dbReference type="WBParaSite" id="jg12177">
    <property type="protein sequence ID" value="jg12177"/>
    <property type="gene ID" value="jg12177"/>
</dbReference>
<evidence type="ECO:0000313" key="3">
    <source>
        <dbReference type="WBParaSite" id="jg12177"/>
    </source>
</evidence>
<accession>A0A915CU58</accession>
<sequence length="396" mass="44472">MQISSNHEKACVAQCGLFQQIQPGPENTHFLCKRAKKYGDQIVSPLQKLARVTVLINREANQRKVADLFEKNALPLLHLAGLAVTVIKVKDKKQMESLVSALDRSEADYVFSVGGDGTLSVVLTAMIKKKLESGEANLPLCAFPGGKENRFLTSMAPEIFGEKEDVRRYCESAMAIIENTRMFVHPVRCNIVNHSEADAVDTSYLLSSLNAGWFEHCEQKKHKLWYWGSLKSKVVYVWEFLKRFPDRFLLPLTMKTVMDATNVMLGTQKKKNDLEPQVDFSKITNPDCGSLKNLNLDATDIRISFLQQRDGSKLNFESGGAKLGRFASMAAGFQRGVSSNKKWLKILQTPSFKPARFSFSSSSSRHSSSTFPFLVIGVNSKTLHRGLLSWNPQMRR</sequence>
<dbReference type="Gene3D" id="3.40.50.10330">
    <property type="entry name" value="Probable inorganic polyphosphate/atp-NAD kinase, domain 1"/>
    <property type="match status" value="1"/>
</dbReference>
<dbReference type="GO" id="GO:0004143">
    <property type="term" value="F:ATP-dependent diacylglycerol kinase activity"/>
    <property type="evidence" value="ECO:0007669"/>
    <property type="project" value="TreeGrafter"/>
</dbReference>
<dbReference type="PANTHER" id="PTHR12358:SF31">
    <property type="entry name" value="ACYLGLYCEROL KINASE, MITOCHONDRIAL"/>
    <property type="match status" value="1"/>
</dbReference>
<dbReference type="GO" id="GO:0016020">
    <property type="term" value="C:membrane"/>
    <property type="evidence" value="ECO:0007669"/>
    <property type="project" value="TreeGrafter"/>
</dbReference>
<reference evidence="3" key="1">
    <citation type="submission" date="2022-11" db="UniProtKB">
        <authorList>
            <consortium name="WormBaseParasite"/>
        </authorList>
    </citation>
    <scope>IDENTIFICATION</scope>
</reference>
<organism evidence="2 3">
    <name type="scientific">Ditylenchus dipsaci</name>
    <dbReference type="NCBI Taxonomy" id="166011"/>
    <lineage>
        <taxon>Eukaryota</taxon>
        <taxon>Metazoa</taxon>
        <taxon>Ecdysozoa</taxon>
        <taxon>Nematoda</taxon>
        <taxon>Chromadorea</taxon>
        <taxon>Rhabditida</taxon>
        <taxon>Tylenchina</taxon>
        <taxon>Tylenchomorpha</taxon>
        <taxon>Sphaerularioidea</taxon>
        <taxon>Anguinidae</taxon>
        <taxon>Anguininae</taxon>
        <taxon>Ditylenchus</taxon>
    </lineage>
</organism>
<dbReference type="PANTHER" id="PTHR12358">
    <property type="entry name" value="SPHINGOSINE KINASE"/>
    <property type="match status" value="1"/>
</dbReference>
<dbReference type="GO" id="GO:0047620">
    <property type="term" value="F:acylglycerol kinase activity"/>
    <property type="evidence" value="ECO:0007669"/>
    <property type="project" value="TreeGrafter"/>
</dbReference>
<dbReference type="Proteomes" id="UP000887574">
    <property type="component" value="Unplaced"/>
</dbReference>
<feature type="domain" description="DAGKc" evidence="1">
    <location>
        <begin position="47"/>
        <end position="195"/>
    </location>
</feature>
<dbReference type="SUPFAM" id="SSF111331">
    <property type="entry name" value="NAD kinase/diacylglycerol kinase-like"/>
    <property type="match status" value="1"/>
</dbReference>
<name>A0A915CU58_9BILA</name>
<protein>
    <submittedName>
        <fullName evidence="3">DAGKc domain-containing protein</fullName>
    </submittedName>
</protein>
<dbReference type="Pfam" id="PF00781">
    <property type="entry name" value="DAGK_cat"/>
    <property type="match status" value="1"/>
</dbReference>
<dbReference type="GO" id="GO:0005739">
    <property type="term" value="C:mitochondrion"/>
    <property type="evidence" value="ECO:0007669"/>
    <property type="project" value="TreeGrafter"/>
</dbReference>
<dbReference type="GO" id="GO:0001729">
    <property type="term" value="F:ceramide kinase activity"/>
    <property type="evidence" value="ECO:0007669"/>
    <property type="project" value="TreeGrafter"/>
</dbReference>
<evidence type="ECO:0000313" key="2">
    <source>
        <dbReference type="Proteomes" id="UP000887574"/>
    </source>
</evidence>
<dbReference type="AlphaFoldDB" id="A0A915CU58"/>
<dbReference type="InterPro" id="IPR050187">
    <property type="entry name" value="Lipid_Phosphate_FormReg"/>
</dbReference>
<dbReference type="GO" id="GO:0046512">
    <property type="term" value="P:sphingosine biosynthetic process"/>
    <property type="evidence" value="ECO:0007669"/>
    <property type="project" value="TreeGrafter"/>
</dbReference>